<dbReference type="InterPro" id="IPR000631">
    <property type="entry name" value="CARKD"/>
</dbReference>
<keyword evidence="1 6" id="KW-0547">Nucleotide-binding</keyword>
<comment type="caution">
    <text evidence="9">The sequence shown here is derived from an EMBL/GenBank/DDBJ whole genome shotgun (WGS) entry which is preliminary data.</text>
</comment>
<comment type="catalytic activity">
    <reaction evidence="6">
        <text>(6S)-NADHX + ADP = AMP + phosphate + NADH + H(+)</text>
        <dbReference type="Rhea" id="RHEA:32223"/>
        <dbReference type="ChEBI" id="CHEBI:15378"/>
        <dbReference type="ChEBI" id="CHEBI:43474"/>
        <dbReference type="ChEBI" id="CHEBI:57945"/>
        <dbReference type="ChEBI" id="CHEBI:64074"/>
        <dbReference type="ChEBI" id="CHEBI:456215"/>
        <dbReference type="ChEBI" id="CHEBI:456216"/>
        <dbReference type="EC" id="4.2.1.136"/>
    </reaction>
</comment>
<evidence type="ECO:0000256" key="1">
    <source>
        <dbReference type="ARBA" id="ARBA00022741"/>
    </source>
</evidence>
<keyword evidence="4 6" id="KW-0520">NAD</keyword>
<dbReference type="Proteomes" id="UP000777440">
    <property type="component" value="Unassembled WGS sequence"/>
</dbReference>
<keyword evidence="2 6" id="KW-0067">ATP-binding</keyword>
<dbReference type="HAMAP" id="MF_01965">
    <property type="entry name" value="NADHX_dehydratase"/>
    <property type="match status" value="1"/>
</dbReference>
<feature type="domain" description="YjeF C-terminal" evidence="8">
    <location>
        <begin position="8"/>
        <end position="277"/>
    </location>
</feature>
<evidence type="ECO:0000313" key="9">
    <source>
        <dbReference type="EMBL" id="MBW9110314.1"/>
    </source>
</evidence>
<feature type="region of interest" description="Disordered" evidence="7">
    <location>
        <begin position="1"/>
        <end position="29"/>
    </location>
</feature>
<keyword evidence="3 6" id="KW-0521">NADP</keyword>
<sequence length="279" mass="28205">MSSRAEPVTETLLRKWGLPDPGDSKKSRGDVVVVGGSRTSPGAVLLAGESALRVGAGRVALAVPQSIDAQVGIALPEAGILALPDDAEAPLNGELGERIASADAVLIGPGFSDADETRATLLAVAGAGPRLVVLDAFALGVLPEIDRGSLPDDLILNPNKDEAKILLGHELADDVADVGEIAGAFDAVVNCYGVVADPDGHAWRLDDGDGGLGTSGSGDVLAGAIAGFAARGVDPARAAVWGSWAHARAGVRLGERVGLGYLARDLARELTSAVHSVRG</sequence>
<evidence type="ECO:0000256" key="7">
    <source>
        <dbReference type="SAM" id="MobiDB-lite"/>
    </source>
</evidence>
<evidence type="ECO:0000256" key="5">
    <source>
        <dbReference type="ARBA" id="ARBA00023239"/>
    </source>
</evidence>
<feature type="binding site" evidence="6">
    <location>
        <position position="43"/>
    </location>
    <ligand>
        <name>(6S)-NADPHX</name>
        <dbReference type="ChEBI" id="CHEBI:64076"/>
    </ligand>
</feature>
<name>A0ABS7HZN7_9MICO</name>
<dbReference type="RefSeq" id="WP_220339650.1">
    <property type="nucleotide sequence ID" value="NZ_JAEUAX010000005.1"/>
</dbReference>
<keyword evidence="5 6" id="KW-0456">Lyase</keyword>
<proteinExistence type="inferred from homology"/>
<keyword evidence="10" id="KW-1185">Reference proteome</keyword>
<accession>A0ABS7HZN7</accession>
<dbReference type="EC" id="4.2.1.136" evidence="6"/>
<comment type="subunit">
    <text evidence="6">Homotetramer.</text>
</comment>
<reference evidence="9 10" key="1">
    <citation type="journal article" date="2021" name="MBio">
        <title>Poor Competitiveness of Bradyrhizobium in Pigeon Pea Root Colonization in Indian Soils.</title>
        <authorList>
            <person name="Chalasani D."/>
            <person name="Basu A."/>
            <person name="Pullabhotla S.V.S.R.N."/>
            <person name="Jorrin B."/>
            <person name="Neal A.L."/>
            <person name="Poole P.S."/>
            <person name="Podile A.R."/>
            <person name="Tkacz A."/>
        </authorList>
    </citation>
    <scope>NUCLEOTIDE SEQUENCE [LARGE SCALE GENOMIC DNA]</scope>
    <source>
        <strain evidence="9 10">HU12</strain>
    </source>
</reference>
<dbReference type="SUPFAM" id="SSF53613">
    <property type="entry name" value="Ribokinase-like"/>
    <property type="match status" value="1"/>
</dbReference>
<dbReference type="CDD" id="cd01171">
    <property type="entry name" value="YXKO-related"/>
    <property type="match status" value="1"/>
</dbReference>
<dbReference type="PROSITE" id="PS51383">
    <property type="entry name" value="YJEF_C_3"/>
    <property type="match status" value="1"/>
</dbReference>
<comment type="function">
    <text evidence="6">Catalyzes the dehydration of the S-form of NAD(P)HX at the expense of ADP, which is converted to AMP. Together with NAD(P)HX epimerase, which catalyzes the epimerization of the S- and R-forms, the enzyme allows the repair of both epimers of NAD(P)HX, a damaged form of NAD(P)H that is a result of enzymatic or heat-dependent hydration.</text>
</comment>
<comment type="catalytic activity">
    <reaction evidence="6">
        <text>(6S)-NADPHX + ADP = AMP + phosphate + NADPH + H(+)</text>
        <dbReference type="Rhea" id="RHEA:32235"/>
        <dbReference type="ChEBI" id="CHEBI:15378"/>
        <dbReference type="ChEBI" id="CHEBI:43474"/>
        <dbReference type="ChEBI" id="CHEBI:57783"/>
        <dbReference type="ChEBI" id="CHEBI:64076"/>
        <dbReference type="ChEBI" id="CHEBI:456215"/>
        <dbReference type="ChEBI" id="CHEBI:456216"/>
        <dbReference type="EC" id="4.2.1.136"/>
    </reaction>
</comment>
<evidence type="ECO:0000256" key="2">
    <source>
        <dbReference type="ARBA" id="ARBA00022840"/>
    </source>
</evidence>
<evidence type="ECO:0000259" key="8">
    <source>
        <dbReference type="PROSITE" id="PS51383"/>
    </source>
</evidence>
<dbReference type="PANTHER" id="PTHR12592">
    <property type="entry name" value="ATP-DEPENDENT (S)-NAD(P)H-HYDRATE DEHYDRATASE FAMILY MEMBER"/>
    <property type="match status" value="1"/>
</dbReference>
<comment type="similarity">
    <text evidence="6">Belongs to the NnrD/CARKD family.</text>
</comment>
<organism evidence="9 10">
    <name type="scientific">Microbacterium ureisolvens</name>
    <dbReference type="NCBI Taxonomy" id="2781186"/>
    <lineage>
        <taxon>Bacteria</taxon>
        <taxon>Bacillati</taxon>
        <taxon>Actinomycetota</taxon>
        <taxon>Actinomycetes</taxon>
        <taxon>Micrococcales</taxon>
        <taxon>Microbacteriaceae</taxon>
        <taxon>Microbacterium</taxon>
    </lineage>
</organism>
<dbReference type="EMBL" id="JAEUAX010000005">
    <property type="protein sequence ID" value="MBW9110314.1"/>
    <property type="molecule type" value="Genomic_DNA"/>
</dbReference>
<comment type="cofactor">
    <cofactor evidence="6">
        <name>Mg(2+)</name>
        <dbReference type="ChEBI" id="CHEBI:18420"/>
    </cofactor>
</comment>
<feature type="binding site" evidence="6">
    <location>
        <position position="219"/>
    </location>
    <ligand>
        <name>(6S)-NADPHX</name>
        <dbReference type="ChEBI" id="CHEBI:64076"/>
    </ligand>
</feature>
<dbReference type="InterPro" id="IPR029056">
    <property type="entry name" value="Ribokinase-like"/>
</dbReference>
<feature type="binding site" evidence="6">
    <location>
        <position position="110"/>
    </location>
    <ligand>
        <name>(6S)-NADPHX</name>
        <dbReference type="ChEBI" id="CHEBI:64076"/>
    </ligand>
</feature>
<evidence type="ECO:0000256" key="4">
    <source>
        <dbReference type="ARBA" id="ARBA00023027"/>
    </source>
</evidence>
<evidence type="ECO:0000313" key="10">
    <source>
        <dbReference type="Proteomes" id="UP000777440"/>
    </source>
</evidence>
<comment type="caution">
    <text evidence="6">Lacks conserved residue(s) required for the propagation of feature annotation.</text>
</comment>
<feature type="binding site" evidence="6">
    <location>
        <position position="218"/>
    </location>
    <ligand>
        <name>AMP</name>
        <dbReference type="ChEBI" id="CHEBI:456215"/>
    </ligand>
</feature>
<evidence type="ECO:0000256" key="6">
    <source>
        <dbReference type="HAMAP-Rule" id="MF_01965"/>
    </source>
</evidence>
<dbReference type="Gene3D" id="3.40.1190.20">
    <property type="match status" value="1"/>
</dbReference>
<protein>
    <recommendedName>
        <fullName evidence="6">ADP-dependent (S)-NAD(P)H-hydrate dehydratase</fullName>
        <ecNumber evidence="6">4.2.1.136</ecNumber>
    </recommendedName>
    <alternativeName>
        <fullName evidence="6">ADP-dependent NAD(P)HX dehydratase</fullName>
    </alternativeName>
</protein>
<dbReference type="Pfam" id="PF01256">
    <property type="entry name" value="Carb_kinase"/>
    <property type="match status" value="1"/>
</dbReference>
<dbReference type="PANTHER" id="PTHR12592:SF0">
    <property type="entry name" value="ATP-DEPENDENT (S)-NAD(P)H-HYDRATE DEHYDRATASE"/>
    <property type="match status" value="1"/>
</dbReference>
<gene>
    <name evidence="6" type="primary">nnrD</name>
    <name evidence="9" type="ORF">JNB61_11070</name>
</gene>
<evidence type="ECO:0000256" key="3">
    <source>
        <dbReference type="ARBA" id="ARBA00022857"/>
    </source>
</evidence>